<feature type="binding site" evidence="3">
    <location>
        <position position="135"/>
    </location>
    <ligand>
        <name>Zn(2+)</name>
        <dbReference type="ChEBI" id="CHEBI:29105"/>
        <label>2</label>
    </ligand>
</feature>
<keyword evidence="5" id="KW-1185">Reference proteome</keyword>
<keyword evidence="2 4" id="KW-0378">Hydrolase</keyword>
<dbReference type="Pfam" id="PF01546">
    <property type="entry name" value="Peptidase_M20"/>
    <property type="match status" value="1"/>
</dbReference>
<dbReference type="PANTHER" id="PTHR32494:SF5">
    <property type="entry name" value="ALLANTOATE AMIDOHYDROLASE"/>
    <property type="match status" value="1"/>
</dbReference>
<name>A0A1Y2KYC6_9PROT</name>
<comment type="caution">
    <text evidence="4">The sequence shown here is derived from an EMBL/GenBank/DDBJ whole genome shotgun (WGS) entry which is preliminary data.</text>
</comment>
<keyword evidence="3" id="KW-0862">Zinc</keyword>
<feature type="binding site" evidence="3">
    <location>
        <position position="100"/>
    </location>
    <ligand>
        <name>Zn(2+)</name>
        <dbReference type="ChEBI" id="CHEBI:29105"/>
        <label>2</label>
    </ligand>
</feature>
<evidence type="ECO:0000256" key="3">
    <source>
        <dbReference type="PIRSR" id="PIRSR001235-1"/>
    </source>
</evidence>
<dbReference type="GO" id="GO:0046872">
    <property type="term" value="F:metal ion binding"/>
    <property type="evidence" value="ECO:0007669"/>
    <property type="project" value="UniProtKB-KW"/>
</dbReference>
<dbReference type="OrthoDB" id="9808195at2"/>
<dbReference type="STRING" id="1293891.TMES_19425"/>
<feature type="binding site" evidence="3">
    <location>
        <position position="100"/>
    </location>
    <ligand>
        <name>Zn(2+)</name>
        <dbReference type="ChEBI" id="CHEBI:29105"/>
        <label>1</label>
    </ligand>
</feature>
<dbReference type="InterPro" id="IPR010158">
    <property type="entry name" value="Amidase_Cbmase"/>
</dbReference>
<comment type="cofactor">
    <cofactor evidence="3">
        <name>Zn(2+)</name>
        <dbReference type="ChEBI" id="CHEBI:29105"/>
    </cofactor>
    <text evidence="3">Binds 2 Zn(2+) ions per subunit.</text>
</comment>
<dbReference type="PANTHER" id="PTHR32494">
    <property type="entry name" value="ALLANTOATE DEIMINASE-RELATED"/>
    <property type="match status" value="1"/>
</dbReference>
<accession>A0A1Y2KYC6</accession>
<dbReference type="GO" id="GO:0016813">
    <property type="term" value="F:hydrolase activity, acting on carbon-nitrogen (but not peptide) bonds, in linear amidines"/>
    <property type="evidence" value="ECO:0007669"/>
    <property type="project" value="InterPro"/>
</dbReference>
<dbReference type="PIRSF" id="PIRSF001235">
    <property type="entry name" value="Amidase_carbamoylase"/>
    <property type="match status" value="1"/>
</dbReference>
<dbReference type="InterPro" id="IPR002933">
    <property type="entry name" value="Peptidase_M20"/>
</dbReference>
<dbReference type="Proteomes" id="UP000193391">
    <property type="component" value="Unassembled WGS sequence"/>
</dbReference>
<dbReference type="EMBL" id="JFKA01000013">
    <property type="protein sequence ID" value="OSQ35997.1"/>
    <property type="molecule type" value="Genomic_DNA"/>
</dbReference>
<organism evidence="4 5">
    <name type="scientific">Thalassospira mesophila</name>
    <dbReference type="NCBI Taxonomy" id="1293891"/>
    <lineage>
        <taxon>Bacteria</taxon>
        <taxon>Pseudomonadati</taxon>
        <taxon>Pseudomonadota</taxon>
        <taxon>Alphaproteobacteria</taxon>
        <taxon>Rhodospirillales</taxon>
        <taxon>Thalassospiraceae</taxon>
        <taxon>Thalassospira</taxon>
    </lineage>
</organism>
<proteinExistence type="inferred from homology"/>
<keyword evidence="3" id="KW-0479">Metal-binding</keyword>
<dbReference type="RefSeq" id="WP_085585677.1">
    <property type="nucleotide sequence ID" value="NZ_JFKA01000013.1"/>
</dbReference>
<dbReference type="InterPro" id="IPR036264">
    <property type="entry name" value="Bact_exopeptidase_dim_dom"/>
</dbReference>
<dbReference type="Gene3D" id="3.40.630.10">
    <property type="entry name" value="Zn peptidases"/>
    <property type="match status" value="1"/>
</dbReference>
<feature type="binding site" evidence="3">
    <location>
        <position position="89"/>
    </location>
    <ligand>
        <name>Zn(2+)</name>
        <dbReference type="ChEBI" id="CHEBI:29105"/>
        <label>1</label>
    </ligand>
</feature>
<dbReference type="AlphaFoldDB" id="A0A1Y2KYC6"/>
<reference evidence="4 5" key="1">
    <citation type="submission" date="2014-03" db="EMBL/GenBank/DDBJ databases">
        <title>The draft genome sequence of Thalassospira mesophila JCM 18969.</title>
        <authorList>
            <person name="Lai Q."/>
            <person name="Shao Z."/>
        </authorList>
    </citation>
    <scope>NUCLEOTIDE SEQUENCE [LARGE SCALE GENOMIC DNA]</scope>
    <source>
        <strain evidence="4 5">JCM 18969</strain>
    </source>
</reference>
<evidence type="ECO:0000256" key="2">
    <source>
        <dbReference type="ARBA" id="ARBA00022801"/>
    </source>
</evidence>
<evidence type="ECO:0000256" key="1">
    <source>
        <dbReference type="ARBA" id="ARBA00006153"/>
    </source>
</evidence>
<comment type="similarity">
    <text evidence="1">Belongs to the peptidase M20 family.</text>
</comment>
<evidence type="ECO:0000313" key="5">
    <source>
        <dbReference type="Proteomes" id="UP000193391"/>
    </source>
</evidence>
<dbReference type="SUPFAM" id="SSF53187">
    <property type="entry name" value="Zn-dependent exopeptidases"/>
    <property type="match status" value="1"/>
</dbReference>
<protein>
    <submittedName>
        <fullName evidence="4">Allantoate amidohydrolase</fullName>
    </submittedName>
</protein>
<feature type="binding site" evidence="3">
    <location>
        <position position="202"/>
    </location>
    <ligand>
        <name>Zn(2+)</name>
        <dbReference type="ChEBI" id="CHEBI:29105"/>
        <label>1</label>
    </ligand>
</feature>
<gene>
    <name evidence="4" type="ORF">TMES_19425</name>
</gene>
<dbReference type="Gene3D" id="3.30.70.360">
    <property type="match status" value="1"/>
</dbReference>
<dbReference type="NCBIfam" id="TIGR01879">
    <property type="entry name" value="hydantase"/>
    <property type="match status" value="1"/>
</dbReference>
<sequence length="427" mass="46526">MNSSVPVSTFSDKHREQVAKLFDEIALRTADGAGVSRPAYSDVETQTLNYLIDYASQNGLHVSWDAAHNVLFSLPEDSDAERYFLVGSHADSVPNGGNFDGLAGILAGLICLVRAKTEQRSFARPVKVIALRGEESAWYGPCYIGSKALFGLLGETELNARHTGDHRTLADHMADIGIDMPAVKAGQKLFDPDKLLGYVEIHIEQGPLLVKKDLPIANVSGIRGNFRHKKITCIGEAGHSGAVPRAYRRDPVLAMAELFTRLDDDWDTILQKGDDLVLTSGVVGTDPSIHAIARIPDSISFSLDVRSQDSSTLDAMRDLLSAHMGIVERNRKVRFECDDELWVTPAICDDDVVAGISAAMRRLGFEDYVMPSGAGHDAAVFANNGVPTGMIFIRNQNGSHNPYEAMEIDDFMAASSVLFDYLLHPVA</sequence>
<feature type="binding site" evidence="3">
    <location>
        <position position="400"/>
    </location>
    <ligand>
        <name>Zn(2+)</name>
        <dbReference type="ChEBI" id="CHEBI:29105"/>
        <label>2</label>
    </ligand>
</feature>
<dbReference type="SUPFAM" id="SSF55031">
    <property type="entry name" value="Bacterial exopeptidase dimerisation domain"/>
    <property type="match status" value="1"/>
</dbReference>
<evidence type="ECO:0000313" key="4">
    <source>
        <dbReference type="EMBL" id="OSQ35997.1"/>
    </source>
</evidence>